<feature type="transmembrane region" description="Helical" evidence="6">
    <location>
        <begin position="338"/>
        <end position="355"/>
    </location>
</feature>
<feature type="transmembrane region" description="Helical" evidence="6">
    <location>
        <begin position="398"/>
        <end position="419"/>
    </location>
</feature>
<dbReference type="EMBL" id="CABFNS010001079">
    <property type="protein sequence ID" value="VUC37974.1"/>
    <property type="molecule type" value="Genomic_DNA"/>
</dbReference>
<organism evidence="8 9">
    <name type="scientific">Bionectria ochroleuca</name>
    <name type="common">Gliocladium roseum</name>
    <dbReference type="NCBI Taxonomy" id="29856"/>
    <lineage>
        <taxon>Eukaryota</taxon>
        <taxon>Fungi</taxon>
        <taxon>Dikarya</taxon>
        <taxon>Ascomycota</taxon>
        <taxon>Pezizomycotina</taxon>
        <taxon>Sordariomycetes</taxon>
        <taxon>Hypocreomycetidae</taxon>
        <taxon>Hypocreales</taxon>
        <taxon>Bionectriaceae</taxon>
        <taxon>Clonostachys</taxon>
    </lineage>
</organism>
<comment type="subcellular location">
    <subcellularLocation>
        <location evidence="1">Membrane</location>
        <topology evidence="1">Multi-pass membrane protein</topology>
    </subcellularLocation>
</comment>
<sequence>MSEQQQVKDLKFKMDNTNKDVAKGVITGQQLSAEDDKRILRKIDLCLLPLMAVSYCFQFLDKSSLSYTSIMGLRTDLKLTGSDYSWASSIYYFGYLIASYPAGMLMVRFPVGKMISVSVLVWAGVLMLTAVVFNAGGLFANRFFLGFTEAAIAPGLSIVIAMWYKRSEQPLRQGAWFLGNTTAGIFGGLISYGIGHIHTIAPWKAVFLIFGAITVAWAFIIFIIFPDTPMKARFLSEADRIKAIERVEENMTGIKSDKFRWYQCKEALLDVKAWALVVIQICGNIPNGGIQGFGSIVINGFGFTTLNTLLVQGLAYVFQLVFVLLATGGSTWFRNTRTYFMAWNLAVAIVGAVMVRQISSAYIWARFMGYCLTMAYSANFPMILTMSSGNFGGFTKKTTVNAMIFIAYCTGNIIGPQLFLEREAPSYPSGFLAIIICLSIGLFSCFVLRFYLIWENRRRENAGDVMTVDAADEQPTLNLMDKTDKEIPQFRYVY</sequence>
<evidence type="ECO:0000256" key="4">
    <source>
        <dbReference type="ARBA" id="ARBA00022989"/>
    </source>
</evidence>
<evidence type="ECO:0000259" key="7">
    <source>
        <dbReference type="PROSITE" id="PS50850"/>
    </source>
</evidence>
<dbReference type="Pfam" id="PF07690">
    <property type="entry name" value="MFS_1"/>
    <property type="match status" value="1"/>
</dbReference>
<evidence type="ECO:0000313" key="8">
    <source>
        <dbReference type="EMBL" id="VUC37974.1"/>
    </source>
</evidence>
<dbReference type="PANTHER" id="PTHR43791">
    <property type="entry name" value="PERMEASE-RELATED"/>
    <property type="match status" value="1"/>
</dbReference>
<feature type="transmembrane region" description="Helical" evidence="6">
    <location>
        <begin position="367"/>
        <end position="386"/>
    </location>
</feature>
<proteinExistence type="predicted"/>
<evidence type="ECO:0000256" key="5">
    <source>
        <dbReference type="ARBA" id="ARBA00023136"/>
    </source>
</evidence>
<evidence type="ECO:0000256" key="2">
    <source>
        <dbReference type="ARBA" id="ARBA00022448"/>
    </source>
</evidence>
<keyword evidence="9" id="KW-1185">Reference proteome</keyword>
<feature type="transmembrane region" description="Helical" evidence="6">
    <location>
        <begin position="89"/>
        <end position="107"/>
    </location>
</feature>
<feature type="transmembrane region" description="Helical" evidence="6">
    <location>
        <begin position="176"/>
        <end position="194"/>
    </location>
</feature>
<dbReference type="InterPro" id="IPR036259">
    <property type="entry name" value="MFS_trans_sf"/>
</dbReference>
<name>A0ABY6V694_BIOOC</name>
<evidence type="ECO:0000313" key="9">
    <source>
        <dbReference type="Proteomes" id="UP000766486"/>
    </source>
</evidence>
<feature type="transmembrane region" description="Helical" evidence="6">
    <location>
        <begin position="143"/>
        <end position="164"/>
    </location>
</feature>
<evidence type="ECO:0000256" key="6">
    <source>
        <dbReference type="SAM" id="Phobius"/>
    </source>
</evidence>
<feature type="transmembrane region" description="Helical" evidence="6">
    <location>
        <begin position="431"/>
        <end position="452"/>
    </location>
</feature>
<dbReference type="Proteomes" id="UP000766486">
    <property type="component" value="Unassembled WGS sequence"/>
</dbReference>
<dbReference type="SUPFAM" id="SSF103473">
    <property type="entry name" value="MFS general substrate transporter"/>
    <property type="match status" value="1"/>
</dbReference>
<evidence type="ECO:0000256" key="1">
    <source>
        <dbReference type="ARBA" id="ARBA00004141"/>
    </source>
</evidence>
<dbReference type="Gene3D" id="1.20.1250.20">
    <property type="entry name" value="MFS general substrate transporter like domains"/>
    <property type="match status" value="1"/>
</dbReference>
<dbReference type="PROSITE" id="PS50850">
    <property type="entry name" value="MFS"/>
    <property type="match status" value="1"/>
</dbReference>
<keyword evidence="5 6" id="KW-0472">Membrane</keyword>
<comment type="caution">
    <text evidence="8">The sequence shown here is derived from an EMBL/GenBank/DDBJ whole genome shotgun (WGS) entry which is preliminary data.</text>
</comment>
<keyword evidence="2" id="KW-0813">Transport</keyword>
<feature type="domain" description="Major facilitator superfamily (MFS) profile" evidence="7">
    <location>
        <begin position="47"/>
        <end position="457"/>
    </location>
</feature>
<evidence type="ECO:0000256" key="3">
    <source>
        <dbReference type="ARBA" id="ARBA00022692"/>
    </source>
</evidence>
<keyword evidence="3 6" id="KW-0812">Transmembrane</keyword>
<gene>
    <name evidence="8" type="ORF">CLO192961_LOCUS490224</name>
</gene>
<feature type="transmembrane region" description="Helical" evidence="6">
    <location>
        <begin position="306"/>
        <end position="326"/>
    </location>
</feature>
<reference evidence="8 9" key="1">
    <citation type="submission" date="2019-06" db="EMBL/GenBank/DDBJ databases">
        <authorList>
            <person name="Broberg M."/>
        </authorList>
    </citation>
    <scope>NUCLEOTIDE SEQUENCE [LARGE SCALE GENOMIC DNA]</scope>
</reference>
<dbReference type="InterPro" id="IPR020846">
    <property type="entry name" value="MFS_dom"/>
</dbReference>
<protein>
    <recommendedName>
        <fullName evidence="7">Major facilitator superfamily (MFS) profile domain-containing protein</fullName>
    </recommendedName>
</protein>
<feature type="transmembrane region" description="Helical" evidence="6">
    <location>
        <begin position="206"/>
        <end position="225"/>
    </location>
</feature>
<keyword evidence="4 6" id="KW-1133">Transmembrane helix</keyword>
<dbReference type="PANTHER" id="PTHR43791:SF103">
    <property type="entry name" value="MAJOR FACILITATOR SUPERFAMILY (MFS) PROFILE DOMAIN-CONTAINING PROTEIN-RELATED"/>
    <property type="match status" value="1"/>
</dbReference>
<dbReference type="InterPro" id="IPR011701">
    <property type="entry name" value="MFS"/>
</dbReference>
<accession>A0ABY6V694</accession>
<feature type="transmembrane region" description="Helical" evidence="6">
    <location>
        <begin position="119"/>
        <end position="137"/>
    </location>
</feature>